<sequence length="85" mass="9298">MSLLASSLSSIAVQPGALPSELADEIGKIAATTLTLSSALAVTQSRIMAWMTMIQRNLWLHMSHLPEHTRKGLSHQPRGDLWTFS</sequence>
<organism evidence="1 2">
    <name type="scientific">Scophthalmus maximus</name>
    <name type="common">Turbot</name>
    <name type="synonym">Psetta maxima</name>
    <dbReference type="NCBI Taxonomy" id="52904"/>
    <lineage>
        <taxon>Eukaryota</taxon>
        <taxon>Metazoa</taxon>
        <taxon>Chordata</taxon>
        <taxon>Craniata</taxon>
        <taxon>Vertebrata</taxon>
        <taxon>Euteleostomi</taxon>
        <taxon>Actinopterygii</taxon>
        <taxon>Neopterygii</taxon>
        <taxon>Teleostei</taxon>
        <taxon>Neoteleostei</taxon>
        <taxon>Acanthomorphata</taxon>
        <taxon>Carangaria</taxon>
        <taxon>Pleuronectiformes</taxon>
        <taxon>Pleuronectoidei</taxon>
        <taxon>Scophthalmidae</taxon>
        <taxon>Scophthalmus</taxon>
    </lineage>
</organism>
<dbReference type="AlphaFoldDB" id="A0A6A4TDQ0"/>
<name>A0A6A4TDQ0_SCOMX</name>
<gene>
    <name evidence="1" type="ORF">F2P81_003855</name>
</gene>
<proteinExistence type="predicted"/>
<reference evidence="1 2" key="1">
    <citation type="submission" date="2019-06" db="EMBL/GenBank/DDBJ databases">
        <title>Draft genomes of female and male turbot (Scophthalmus maximus).</title>
        <authorList>
            <person name="Xu H."/>
            <person name="Xu X.-W."/>
            <person name="Shao C."/>
            <person name="Chen S."/>
        </authorList>
    </citation>
    <scope>NUCLEOTIDE SEQUENCE [LARGE SCALE GENOMIC DNA]</scope>
    <source>
        <strain evidence="1">Ysfricsl-2016a</strain>
        <tissue evidence="1">Blood</tissue>
    </source>
</reference>
<protein>
    <submittedName>
        <fullName evidence="1">Uncharacterized protein</fullName>
    </submittedName>
</protein>
<accession>A0A6A4TDQ0</accession>
<dbReference type="EMBL" id="VEVO01000003">
    <property type="protein sequence ID" value="KAF0044697.1"/>
    <property type="molecule type" value="Genomic_DNA"/>
</dbReference>
<comment type="caution">
    <text evidence="1">The sequence shown here is derived from an EMBL/GenBank/DDBJ whole genome shotgun (WGS) entry which is preliminary data.</text>
</comment>
<dbReference type="Proteomes" id="UP000438429">
    <property type="component" value="Unassembled WGS sequence"/>
</dbReference>
<evidence type="ECO:0000313" key="1">
    <source>
        <dbReference type="EMBL" id="KAF0044697.1"/>
    </source>
</evidence>
<evidence type="ECO:0000313" key="2">
    <source>
        <dbReference type="Proteomes" id="UP000438429"/>
    </source>
</evidence>